<evidence type="ECO:0000313" key="2">
    <source>
        <dbReference type="EMBL" id="EEF41214.1"/>
    </source>
</evidence>
<dbReference type="Proteomes" id="UP000008311">
    <property type="component" value="Unassembled WGS sequence"/>
</dbReference>
<name>B9S5B4_RICCO</name>
<protein>
    <submittedName>
        <fullName evidence="2">Uncharacterized protein</fullName>
    </submittedName>
</protein>
<feature type="region of interest" description="Disordered" evidence="1">
    <location>
        <begin position="34"/>
        <end position="59"/>
    </location>
</feature>
<keyword evidence="3" id="KW-1185">Reference proteome</keyword>
<dbReference type="EMBL" id="EQ973870">
    <property type="protein sequence ID" value="EEF41214.1"/>
    <property type="molecule type" value="Genomic_DNA"/>
</dbReference>
<accession>B9S5B4</accession>
<dbReference type="AlphaFoldDB" id="B9S5B4"/>
<organism evidence="2 3">
    <name type="scientific">Ricinus communis</name>
    <name type="common">Castor bean</name>
    <dbReference type="NCBI Taxonomy" id="3988"/>
    <lineage>
        <taxon>Eukaryota</taxon>
        <taxon>Viridiplantae</taxon>
        <taxon>Streptophyta</taxon>
        <taxon>Embryophyta</taxon>
        <taxon>Tracheophyta</taxon>
        <taxon>Spermatophyta</taxon>
        <taxon>Magnoliopsida</taxon>
        <taxon>eudicotyledons</taxon>
        <taxon>Gunneridae</taxon>
        <taxon>Pentapetalae</taxon>
        <taxon>rosids</taxon>
        <taxon>fabids</taxon>
        <taxon>Malpighiales</taxon>
        <taxon>Euphorbiaceae</taxon>
        <taxon>Acalyphoideae</taxon>
        <taxon>Acalypheae</taxon>
        <taxon>Ricinus</taxon>
    </lineage>
</organism>
<evidence type="ECO:0000313" key="3">
    <source>
        <dbReference type="Proteomes" id="UP000008311"/>
    </source>
</evidence>
<reference evidence="3" key="1">
    <citation type="journal article" date="2010" name="Nat. Biotechnol.">
        <title>Draft genome sequence of the oilseed species Ricinus communis.</title>
        <authorList>
            <person name="Chan A.P."/>
            <person name="Crabtree J."/>
            <person name="Zhao Q."/>
            <person name="Lorenzi H."/>
            <person name="Orvis J."/>
            <person name="Puiu D."/>
            <person name="Melake-Berhan A."/>
            <person name="Jones K.M."/>
            <person name="Redman J."/>
            <person name="Chen G."/>
            <person name="Cahoon E.B."/>
            <person name="Gedil M."/>
            <person name="Stanke M."/>
            <person name="Haas B.J."/>
            <person name="Wortman J.R."/>
            <person name="Fraser-Liggett C.M."/>
            <person name="Ravel J."/>
            <person name="Rabinowicz P.D."/>
        </authorList>
    </citation>
    <scope>NUCLEOTIDE SEQUENCE [LARGE SCALE GENOMIC DNA]</scope>
    <source>
        <strain evidence="3">cv. Hale</strain>
    </source>
</reference>
<gene>
    <name evidence="2" type="ORF">RCOM_0888840</name>
</gene>
<dbReference type="InParanoid" id="B9S5B4"/>
<evidence type="ECO:0000256" key="1">
    <source>
        <dbReference type="SAM" id="MobiDB-lite"/>
    </source>
</evidence>
<proteinExistence type="predicted"/>
<sequence length="59" mass="6536">MYQDDKLHVAEEMAHRDKDLTEKLEGLSQEIAAAKSAWHSGHQDSSVSGGRVDKANNDK</sequence>